<name>A0A7J8CWI1_MOLMO</name>
<dbReference type="InParanoid" id="A0A7J8CWI1"/>
<evidence type="ECO:0000256" key="3">
    <source>
        <dbReference type="ARBA" id="ARBA00022729"/>
    </source>
</evidence>
<keyword evidence="5" id="KW-1015">Disulfide bond</keyword>
<dbReference type="FunFam" id="2.60.40.10:FF:000370">
    <property type="entry name" value="CMRF35-like molecule 1"/>
    <property type="match status" value="1"/>
</dbReference>
<evidence type="ECO:0000256" key="1">
    <source>
        <dbReference type="ARBA" id="ARBA00004370"/>
    </source>
</evidence>
<evidence type="ECO:0000256" key="7">
    <source>
        <dbReference type="SAM" id="SignalP"/>
    </source>
</evidence>
<organism evidence="9 10">
    <name type="scientific">Molossus molossus</name>
    <name type="common">Pallas' mastiff bat</name>
    <name type="synonym">Vespertilio molossus</name>
    <dbReference type="NCBI Taxonomy" id="27622"/>
    <lineage>
        <taxon>Eukaryota</taxon>
        <taxon>Metazoa</taxon>
        <taxon>Chordata</taxon>
        <taxon>Craniata</taxon>
        <taxon>Vertebrata</taxon>
        <taxon>Euteleostomi</taxon>
        <taxon>Mammalia</taxon>
        <taxon>Eutheria</taxon>
        <taxon>Laurasiatheria</taxon>
        <taxon>Chiroptera</taxon>
        <taxon>Yangochiroptera</taxon>
        <taxon>Molossidae</taxon>
        <taxon>Molossus</taxon>
    </lineage>
</organism>
<keyword evidence="3 7" id="KW-0732">Signal</keyword>
<dbReference type="InterPro" id="IPR036179">
    <property type="entry name" value="Ig-like_dom_sf"/>
</dbReference>
<proteinExistence type="predicted"/>
<feature type="chain" id="PRO_5029726409" evidence="7">
    <location>
        <begin position="19"/>
        <end position="213"/>
    </location>
</feature>
<dbReference type="CDD" id="cd05716">
    <property type="entry name" value="IgV_pIgR_like"/>
    <property type="match status" value="1"/>
</dbReference>
<sequence>MWLLPPLLLLVVPGCVSSISGPRSVSGSERDSVTIWCHYDPGYESYKKWWCLGEAWSSCEILLETSGSEQRVQGDRVAIKDDHSARAFAVTVEKLRRRDEGFYWCGIERSGTDLGHQVRVLVGPAKPVTTYPAAPETTYPAAPETTPALASLAPSPPVTQIGNSSVALTGSLIRFVLCNIHLVLLTSVKVPLLVSLLLSLLWLSRQQGDSQGK</sequence>
<dbReference type="PANTHER" id="PTHR11860:SF98">
    <property type="entry name" value="IMMUNOGLOBULIN V-SET DOMAIN-CONTAINING PROTEIN"/>
    <property type="match status" value="1"/>
</dbReference>
<dbReference type="PANTHER" id="PTHR11860">
    <property type="entry name" value="POLYMERIC-IMMUNOGLOBULIN RECEPTOR"/>
    <property type="match status" value="1"/>
</dbReference>
<dbReference type="AlphaFoldDB" id="A0A7J8CWI1"/>
<dbReference type="Proteomes" id="UP000550707">
    <property type="component" value="Unassembled WGS sequence"/>
</dbReference>
<dbReference type="SMART" id="SM00409">
    <property type="entry name" value="IG"/>
    <property type="match status" value="1"/>
</dbReference>
<dbReference type="InterPro" id="IPR050671">
    <property type="entry name" value="CD300_family_receptors"/>
</dbReference>
<dbReference type="SUPFAM" id="SSF48726">
    <property type="entry name" value="Immunoglobulin"/>
    <property type="match status" value="1"/>
</dbReference>
<dbReference type="InterPro" id="IPR003599">
    <property type="entry name" value="Ig_sub"/>
</dbReference>
<keyword evidence="6" id="KW-1133">Transmembrane helix</keyword>
<evidence type="ECO:0000313" key="10">
    <source>
        <dbReference type="Proteomes" id="UP000550707"/>
    </source>
</evidence>
<dbReference type="InterPro" id="IPR013783">
    <property type="entry name" value="Ig-like_fold"/>
</dbReference>
<evidence type="ECO:0000256" key="5">
    <source>
        <dbReference type="ARBA" id="ARBA00023157"/>
    </source>
</evidence>
<keyword evidence="2 6" id="KW-0812">Transmembrane</keyword>
<keyword evidence="4 6" id="KW-0472">Membrane</keyword>
<feature type="signal peptide" evidence="7">
    <location>
        <begin position="1"/>
        <end position="18"/>
    </location>
</feature>
<feature type="transmembrane region" description="Helical" evidence="6">
    <location>
        <begin position="180"/>
        <end position="203"/>
    </location>
</feature>
<evidence type="ECO:0000256" key="2">
    <source>
        <dbReference type="ARBA" id="ARBA00022692"/>
    </source>
</evidence>
<accession>A0A7J8CWI1</accession>
<keyword evidence="10" id="KW-1185">Reference proteome</keyword>
<dbReference type="EMBL" id="JACASF010000019">
    <property type="protein sequence ID" value="KAF6415253.1"/>
    <property type="molecule type" value="Genomic_DNA"/>
</dbReference>
<dbReference type="GO" id="GO:0004888">
    <property type="term" value="F:transmembrane signaling receptor activity"/>
    <property type="evidence" value="ECO:0007669"/>
    <property type="project" value="TreeGrafter"/>
</dbReference>
<gene>
    <name evidence="9" type="ORF">HJG59_002447</name>
</gene>
<evidence type="ECO:0000256" key="4">
    <source>
        <dbReference type="ARBA" id="ARBA00023136"/>
    </source>
</evidence>
<comment type="caution">
    <text evidence="9">The sequence shown here is derived from an EMBL/GenBank/DDBJ whole genome shotgun (WGS) entry which is preliminary data.</text>
</comment>
<reference evidence="9 10" key="1">
    <citation type="journal article" date="2020" name="Nature">
        <title>Six reference-quality genomes reveal evolution of bat adaptations.</title>
        <authorList>
            <person name="Jebb D."/>
            <person name="Huang Z."/>
            <person name="Pippel M."/>
            <person name="Hughes G.M."/>
            <person name="Lavrichenko K."/>
            <person name="Devanna P."/>
            <person name="Winkler S."/>
            <person name="Jermiin L.S."/>
            <person name="Skirmuntt E.C."/>
            <person name="Katzourakis A."/>
            <person name="Burkitt-Gray L."/>
            <person name="Ray D.A."/>
            <person name="Sullivan K.A.M."/>
            <person name="Roscito J.G."/>
            <person name="Kirilenko B.M."/>
            <person name="Davalos L.M."/>
            <person name="Corthals A.P."/>
            <person name="Power M.L."/>
            <person name="Jones G."/>
            <person name="Ransome R.D."/>
            <person name="Dechmann D.K.N."/>
            <person name="Locatelli A.G."/>
            <person name="Puechmaille S.J."/>
            <person name="Fedrigo O."/>
            <person name="Jarvis E.D."/>
            <person name="Hiller M."/>
            <person name="Vernes S.C."/>
            <person name="Myers E.W."/>
            <person name="Teeling E.C."/>
        </authorList>
    </citation>
    <scope>NUCLEOTIDE SEQUENCE [LARGE SCALE GENOMIC DNA]</scope>
    <source>
        <strain evidence="9">MMolMol1</strain>
        <tissue evidence="9">Muscle</tissue>
    </source>
</reference>
<dbReference type="GO" id="GO:0005886">
    <property type="term" value="C:plasma membrane"/>
    <property type="evidence" value="ECO:0007669"/>
    <property type="project" value="TreeGrafter"/>
</dbReference>
<evidence type="ECO:0000313" key="9">
    <source>
        <dbReference type="EMBL" id="KAF6415253.1"/>
    </source>
</evidence>
<protein>
    <submittedName>
        <fullName evidence="9">CD300 molecule like family member b</fullName>
    </submittedName>
</protein>
<dbReference type="InterPro" id="IPR013106">
    <property type="entry name" value="Ig_V-set"/>
</dbReference>
<dbReference type="Gene3D" id="2.60.40.10">
    <property type="entry name" value="Immunoglobulins"/>
    <property type="match status" value="1"/>
</dbReference>
<comment type="subcellular location">
    <subcellularLocation>
        <location evidence="1">Membrane</location>
    </subcellularLocation>
</comment>
<evidence type="ECO:0000256" key="6">
    <source>
        <dbReference type="SAM" id="Phobius"/>
    </source>
</evidence>
<dbReference type="Pfam" id="PF07686">
    <property type="entry name" value="V-set"/>
    <property type="match status" value="1"/>
</dbReference>
<evidence type="ECO:0000259" key="8">
    <source>
        <dbReference type="SMART" id="SM00409"/>
    </source>
</evidence>
<feature type="domain" description="Immunoglobulin" evidence="8">
    <location>
        <begin position="22"/>
        <end position="123"/>
    </location>
</feature>